<dbReference type="EMBL" id="BKCJ011875840">
    <property type="protein sequence ID" value="GFD60291.1"/>
    <property type="molecule type" value="Genomic_DNA"/>
</dbReference>
<reference evidence="1" key="1">
    <citation type="journal article" date="2019" name="Sci. Rep.">
        <title>Draft genome of Tanacetum cinerariifolium, the natural source of mosquito coil.</title>
        <authorList>
            <person name="Yamashiro T."/>
            <person name="Shiraishi A."/>
            <person name="Satake H."/>
            <person name="Nakayama K."/>
        </authorList>
    </citation>
    <scope>NUCLEOTIDE SEQUENCE</scope>
</reference>
<accession>A0A699XTM7</accession>
<proteinExistence type="predicted"/>
<sequence>HQEDASKQGRMINSIDQDVEITLVDETRERMNEEDMFRLNDLDGDEAIVDVTANENVEQSTKVAKKEVSTAEPVTIAGEVV</sequence>
<feature type="non-terminal residue" evidence="1">
    <location>
        <position position="1"/>
    </location>
</feature>
<name>A0A699XTM7_TANCI</name>
<comment type="caution">
    <text evidence="1">The sequence shown here is derived from an EMBL/GenBank/DDBJ whole genome shotgun (WGS) entry which is preliminary data.</text>
</comment>
<dbReference type="AlphaFoldDB" id="A0A699XTM7"/>
<gene>
    <name evidence="1" type="ORF">Tci_932260</name>
</gene>
<protein>
    <submittedName>
        <fullName evidence="1">Uncharacterized protein</fullName>
    </submittedName>
</protein>
<feature type="non-terminal residue" evidence="1">
    <location>
        <position position="81"/>
    </location>
</feature>
<organism evidence="1">
    <name type="scientific">Tanacetum cinerariifolium</name>
    <name type="common">Dalmatian daisy</name>
    <name type="synonym">Chrysanthemum cinerariifolium</name>
    <dbReference type="NCBI Taxonomy" id="118510"/>
    <lineage>
        <taxon>Eukaryota</taxon>
        <taxon>Viridiplantae</taxon>
        <taxon>Streptophyta</taxon>
        <taxon>Embryophyta</taxon>
        <taxon>Tracheophyta</taxon>
        <taxon>Spermatophyta</taxon>
        <taxon>Magnoliopsida</taxon>
        <taxon>eudicotyledons</taxon>
        <taxon>Gunneridae</taxon>
        <taxon>Pentapetalae</taxon>
        <taxon>asterids</taxon>
        <taxon>campanulids</taxon>
        <taxon>Asterales</taxon>
        <taxon>Asteraceae</taxon>
        <taxon>Asteroideae</taxon>
        <taxon>Anthemideae</taxon>
        <taxon>Anthemidinae</taxon>
        <taxon>Tanacetum</taxon>
    </lineage>
</organism>
<evidence type="ECO:0000313" key="1">
    <source>
        <dbReference type="EMBL" id="GFD60291.1"/>
    </source>
</evidence>